<evidence type="ECO:0000313" key="7">
    <source>
        <dbReference type="Proteomes" id="UP001615550"/>
    </source>
</evidence>
<evidence type="ECO:0000256" key="4">
    <source>
        <dbReference type="ARBA" id="ARBA00023136"/>
    </source>
</evidence>
<dbReference type="Pfam" id="PF02674">
    <property type="entry name" value="Colicin_V"/>
    <property type="match status" value="1"/>
</dbReference>
<dbReference type="RefSeq" id="WP_400185970.1">
    <property type="nucleotide sequence ID" value="NZ_JBGORX010000001.1"/>
</dbReference>
<reference evidence="6 7" key="1">
    <citation type="submission" date="2024-08" db="EMBL/GenBank/DDBJ databases">
        <title>Draft Genome Sequence of Legionella lytica strain DSB2004, Isolated From a Fire Sprinkler System.</title>
        <authorList>
            <person name="Everhart A.D."/>
            <person name="Kidane D.T."/>
            <person name="Farone A.L."/>
            <person name="Farone M.B."/>
        </authorList>
    </citation>
    <scope>NUCLEOTIDE SEQUENCE [LARGE SCALE GENOMIC DNA]</scope>
    <source>
        <strain evidence="6 7">DSB2004</strain>
    </source>
</reference>
<evidence type="ECO:0000256" key="3">
    <source>
        <dbReference type="ARBA" id="ARBA00022989"/>
    </source>
</evidence>
<keyword evidence="7" id="KW-1185">Reference proteome</keyword>
<protein>
    <submittedName>
        <fullName evidence="6">CvpA family protein</fullName>
    </submittedName>
</protein>
<dbReference type="PANTHER" id="PTHR36926">
    <property type="entry name" value="COLICIN V PRODUCTION PROTEIN"/>
    <property type="match status" value="1"/>
</dbReference>
<comment type="subcellular location">
    <subcellularLocation>
        <location evidence="1">Membrane</location>
        <topology evidence="1">Multi-pass membrane protein</topology>
    </subcellularLocation>
</comment>
<feature type="transmembrane region" description="Helical" evidence="5">
    <location>
        <begin position="6"/>
        <end position="23"/>
    </location>
</feature>
<keyword evidence="2 5" id="KW-0812">Transmembrane</keyword>
<evidence type="ECO:0000256" key="5">
    <source>
        <dbReference type="SAM" id="Phobius"/>
    </source>
</evidence>
<organism evidence="6 7">
    <name type="scientific">Legionella lytica</name>
    <dbReference type="NCBI Taxonomy" id="96232"/>
    <lineage>
        <taxon>Bacteria</taxon>
        <taxon>Pseudomonadati</taxon>
        <taxon>Pseudomonadota</taxon>
        <taxon>Gammaproteobacteria</taxon>
        <taxon>Legionellales</taxon>
        <taxon>Legionellaceae</taxon>
        <taxon>Legionella</taxon>
    </lineage>
</organism>
<gene>
    <name evidence="6" type="ORF">ACD661_02145</name>
</gene>
<accession>A0ABW8D3T3</accession>
<keyword evidence="3 5" id="KW-1133">Transmembrane helix</keyword>
<evidence type="ECO:0000313" key="6">
    <source>
        <dbReference type="EMBL" id="MFJ1267353.1"/>
    </source>
</evidence>
<feature type="transmembrane region" description="Helical" evidence="5">
    <location>
        <begin position="30"/>
        <end position="47"/>
    </location>
</feature>
<name>A0ABW8D3T3_9GAMM</name>
<proteinExistence type="predicted"/>
<feature type="transmembrane region" description="Helical" evidence="5">
    <location>
        <begin position="102"/>
        <end position="123"/>
    </location>
</feature>
<sequence length="181" mass="19672">MQFQWIDLILIVLIGLSTITGLFRGVIKEVIALGIWIVAIWTGYNYSQSLTPWLSQFIGNQTARTAAAFMIIVVGVMLGGAVINFILGLMLRRSGLSSIDKILGGCFGFGRGVLMVSLVLAVLKMTSLPYQPYTQSSVICNQLQPIVNWVSSYIPIVLNQMKSIDGVSGNIGNIIDSIPHP</sequence>
<comment type="caution">
    <text evidence="6">The sequence shown here is derived from an EMBL/GenBank/DDBJ whole genome shotgun (WGS) entry which is preliminary data.</text>
</comment>
<evidence type="ECO:0000256" key="2">
    <source>
        <dbReference type="ARBA" id="ARBA00022692"/>
    </source>
</evidence>
<dbReference type="Proteomes" id="UP001615550">
    <property type="component" value="Unassembled WGS sequence"/>
</dbReference>
<keyword evidence="4 5" id="KW-0472">Membrane</keyword>
<dbReference type="EMBL" id="JBGORX010000001">
    <property type="protein sequence ID" value="MFJ1267353.1"/>
    <property type="molecule type" value="Genomic_DNA"/>
</dbReference>
<feature type="transmembrane region" description="Helical" evidence="5">
    <location>
        <begin position="67"/>
        <end position="90"/>
    </location>
</feature>
<dbReference type="InterPro" id="IPR003825">
    <property type="entry name" value="Colicin-V_CvpA"/>
</dbReference>
<dbReference type="InterPro" id="IPR052719">
    <property type="entry name" value="CvpA-like"/>
</dbReference>
<evidence type="ECO:0000256" key="1">
    <source>
        <dbReference type="ARBA" id="ARBA00004141"/>
    </source>
</evidence>
<dbReference type="PANTHER" id="PTHR36926:SF1">
    <property type="entry name" value="COLICIN V PRODUCTION PROTEIN"/>
    <property type="match status" value="1"/>
</dbReference>